<dbReference type="GO" id="GO:0052381">
    <property type="term" value="F:tRNA dimethylallyltransferase activity"/>
    <property type="evidence" value="ECO:0007669"/>
    <property type="project" value="TreeGrafter"/>
</dbReference>
<evidence type="ECO:0000256" key="3">
    <source>
        <dbReference type="ARBA" id="ARBA00022679"/>
    </source>
</evidence>
<evidence type="ECO:0000256" key="5">
    <source>
        <dbReference type="ARBA" id="ARBA00022741"/>
    </source>
</evidence>
<dbReference type="FunFam" id="1.10.20.140:FF:000001">
    <property type="entry name" value="tRNA dimethylallyltransferase"/>
    <property type="match status" value="1"/>
</dbReference>
<evidence type="ECO:0000256" key="4">
    <source>
        <dbReference type="ARBA" id="ARBA00022694"/>
    </source>
</evidence>
<feature type="chain" id="PRO_5041251307" evidence="8">
    <location>
        <begin position="25"/>
        <end position="219"/>
    </location>
</feature>
<sequence length="219" mass="23863">MPILVGGTGLYLRALLAGLAPVPATPEPVRAAVRALYEREGSGGLHARLAARDPEAARRLEPGDSQRVMRAYEVIEATGRSLLSWQAEKHESFGGRAATLVLEPPRAELYDACNTRFEGMMAAGALDEAARLKARGLDPGLPVMKAVGVRALHDYLSGVTSLERAIALGRQETRRYAKRQTTWFRTQMPGTARMPDRYRAESKRESLALVERLLLTGGG</sequence>
<evidence type="ECO:0000256" key="7">
    <source>
        <dbReference type="ARBA" id="ARBA00022842"/>
    </source>
</evidence>
<evidence type="ECO:0000256" key="2">
    <source>
        <dbReference type="ARBA" id="ARBA00005842"/>
    </source>
</evidence>
<protein>
    <submittedName>
        <fullName evidence="9">tRNA dimethylallyltransferase</fullName>
    </submittedName>
</protein>
<comment type="similarity">
    <text evidence="2">Belongs to the IPP transferase family.</text>
</comment>
<keyword evidence="3" id="KW-0808">Transferase</keyword>
<keyword evidence="7" id="KW-0460">Magnesium</keyword>
<keyword evidence="8" id="KW-0732">Signal</keyword>
<evidence type="ECO:0000313" key="10">
    <source>
        <dbReference type="Proteomes" id="UP001174909"/>
    </source>
</evidence>
<proteinExistence type="inferred from homology"/>
<dbReference type="PANTHER" id="PTHR11088:SF60">
    <property type="entry name" value="TRNA DIMETHYLALLYLTRANSFERASE"/>
    <property type="match status" value="1"/>
</dbReference>
<dbReference type="GO" id="GO:0005524">
    <property type="term" value="F:ATP binding"/>
    <property type="evidence" value="ECO:0007669"/>
    <property type="project" value="UniProtKB-KW"/>
</dbReference>
<dbReference type="AlphaFoldDB" id="A0AA35QXC6"/>
<keyword evidence="5" id="KW-0547">Nucleotide-binding</keyword>
<evidence type="ECO:0000256" key="8">
    <source>
        <dbReference type="SAM" id="SignalP"/>
    </source>
</evidence>
<evidence type="ECO:0000313" key="9">
    <source>
        <dbReference type="EMBL" id="CAI7994564.1"/>
    </source>
</evidence>
<accession>A0AA35QXC6</accession>
<feature type="signal peptide" evidence="8">
    <location>
        <begin position="1"/>
        <end position="24"/>
    </location>
</feature>
<dbReference type="InterPro" id="IPR039657">
    <property type="entry name" value="Dimethylallyltransferase"/>
</dbReference>
<name>A0AA35QXC6_GEOBA</name>
<comment type="caution">
    <text evidence="9">The sequence shown here is derived from an EMBL/GenBank/DDBJ whole genome shotgun (WGS) entry which is preliminary data.</text>
</comment>
<evidence type="ECO:0000256" key="6">
    <source>
        <dbReference type="ARBA" id="ARBA00022840"/>
    </source>
</evidence>
<dbReference type="PANTHER" id="PTHR11088">
    <property type="entry name" value="TRNA DIMETHYLALLYLTRANSFERASE"/>
    <property type="match status" value="1"/>
</dbReference>
<keyword evidence="4" id="KW-0819">tRNA processing</keyword>
<evidence type="ECO:0000256" key="1">
    <source>
        <dbReference type="ARBA" id="ARBA00001946"/>
    </source>
</evidence>
<dbReference type="Pfam" id="PF01715">
    <property type="entry name" value="IPPT"/>
    <property type="match status" value="1"/>
</dbReference>
<dbReference type="Gene3D" id="3.40.50.300">
    <property type="entry name" value="P-loop containing nucleotide triphosphate hydrolases"/>
    <property type="match status" value="1"/>
</dbReference>
<dbReference type="InterPro" id="IPR027417">
    <property type="entry name" value="P-loop_NTPase"/>
</dbReference>
<dbReference type="EMBL" id="CASHTH010000217">
    <property type="protein sequence ID" value="CAI7994564.1"/>
    <property type="molecule type" value="Genomic_DNA"/>
</dbReference>
<keyword evidence="10" id="KW-1185">Reference proteome</keyword>
<comment type="cofactor">
    <cofactor evidence="1">
        <name>Mg(2+)</name>
        <dbReference type="ChEBI" id="CHEBI:18420"/>
    </cofactor>
</comment>
<gene>
    <name evidence="9" type="ORF">GBAR_LOCUS1495</name>
</gene>
<organism evidence="9 10">
    <name type="scientific">Geodia barretti</name>
    <name type="common">Barrett's horny sponge</name>
    <dbReference type="NCBI Taxonomy" id="519541"/>
    <lineage>
        <taxon>Eukaryota</taxon>
        <taxon>Metazoa</taxon>
        <taxon>Porifera</taxon>
        <taxon>Demospongiae</taxon>
        <taxon>Heteroscleromorpha</taxon>
        <taxon>Tetractinellida</taxon>
        <taxon>Astrophorina</taxon>
        <taxon>Geodiidae</taxon>
        <taxon>Geodia</taxon>
    </lineage>
</organism>
<keyword evidence="6" id="KW-0067">ATP-binding</keyword>
<reference evidence="9" key="1">
    <citation type="submission" date="2023-03" db="EMBL/GenBank/DDBJ databases">
        <authorList>
            <person name="Steffen K."/>
            <person name="Cardenas P."/>
        </authorList>
    </citation>
    <scope>NUCLEOTIDE SEQUENCE</scope>
</reference>
<dbReference type="Gene3D" id="1.10.20.140">
    <property type="match status" value="1"/>
</dbReference>
<dbReference type="Proteomes" id="UP001174909">
    <property type="component" value="Unassembled WGS sequence"/>
</dbReference>
<dbReference type="GO" id="GO:0006400">
    <property type="term" value="P:tRNA modification"/>
    <property type="evidence" value="ECO:0007669"/>
    <property type="project" value="TreeGrafter"/>
</dbReference>